<accession>A0ABW3B266</accession>
<comment type="similarity">
    <text evidence="6">Belongs to the ClpA/ClpB family.</text>
</comment>
<dbReference type="Gene3D" id="3.40.50.300">
    <property type="entry name" value="P-loop containing nucleotide triphosphate hydrolases"/>
    <property type="match status" value="2"/>
</dbReference>
<dbReference type="Pfam" id="PF10431">
    <property type="entry name" value="ClpB_D2-small"/>
    <property type="match status" value="1"/>
</dbReference>
<dbReference type="GO" id="GO:0008233">
    <property type="term" value="F:peptidase activity"/>
    <property type="evidence" value="ECO:0007669"/>
    <property type="project" value="UniProtKB-KW"/>
</dbReference>
<dbReference type="Pfam" id="PF02861">
    <property type="entry name" value="Clp_N"/>
    <property type="match status" value="1"/>
</dbReference>
<dbReference type="InterPro" id="IPR041546">
    <property type="entry name" value="ClpA/ClpB_AAA_lid"/>
</dbReference>
<evidence type="ECO:0000256" key="3">
    <source>
        <dbReference type="ARBA" id="ARBA00022840"/>
    </source>
</evidence>
<dbReference type="GO" id="GO:0005524">
    <property type="term" value="F:ATP binding"/>
    <property type="evidence" value="ECO:0007669"/>
    <property type="project" value="UniProtKB-KW"/>
</dbReference>
<dbReference type="InterPro" id="IPR003593">
    <property type="entry name" value="AAA+_ATPase"/>
</dbReference>
<evidence type="ECO:0000256" key="8">
    <source>
        <dbReference type="SAM" id="MobiDB-lite"/>
    </source>
</evidence>
<dbReference type="Pfam" id="PF00004">
    <property type="entry name" value="AAA"/>
    <property type="match status" value="1"/>
</dbReference>
<protein>
    <submittedName>
        <fullName evidence="11">ATP-dependent Clp protease ATP-binding subunit</fullName>
    </submittedName>
</protein>
<evidence type="ECO:0000259" key="9">
    <source>
        <dbReference type="PROSITE" id="PS50151"/>
    </source>
</evidence>
<dbReference type="InterPro" id="IPR003959">
    <property type="entry name" value="ATPase_AAA_core"/>
</dbReference>
<evidence type="ECO:0000313" key="11">
    <source>
        <dbReference type="EMBL" id="MFD0797155.1"/>
    </source>
</evidence>
<dbReference type="PROSITE" id="PS50151">
    <property type="entry name" value="UVR"/>
    <property type="match status" value="1"/>
</dbReference>
<dbReference type="InterPro" id="IPR018368">
    <property type="entry name" value="ClpA/B_CS1"/>
</dbReference>
<dbReference type="Gene3D" id="4.10.860.10">
    <property type="entry name" value="UVR domain"/>
    <property type="match status" value="1"/>
</dbReference>
<reference evidence="12" key="1">
    <citation type="journal article" date="2019" name="Int. J. Syst. Evol. Microbiol.">
        <title>The Global Catalogue of Microorganisms (GCM) 10K type strain sequencing project: providing services to taxonomists for standard genome sequencing and annotation.</title>
        <authorList>
            <consortium name="The Broad Institute Genomics Platform"/>
            <consortium name="The Broad Institute Genome Sequencing Center for Infectious Disease"/>
            <person name="Wu L."/>
            <person name="Ma J."/>
        </authorList>
    </citation>
    <scope>NUCLEOTIDE SEQUENCE [LARGE SCALE GENOMIC DNA]</scope>
    <source>
        <strain evidence="12">CCUG 61948</strain>
    </source>
</reference>
<organism evidence="11 12">
    <name type="scientific">Maribacter chungangensis</name>
    <dbReference type="NCBI Taxonomy" id="1069117"/>
    <lineage>
        <taxon>Bacteria</taxon>
        <taxon>Pseudomonadati</taxon>
        <taxon>Bacteroidota</taxon>
        <taxon>Flavobacteriia</taxon>
        <taxon>Flavobacteriales</taxon>
        <taxon>Flavobacteriaceae</taxon>
        <taxon>Maribacter</taxon>
    </lineage>
</organism>
<sequence length="849" mass="95137">MDDNFSPRVKDVIAYSKEEALRLGHDFIGTEHLMLGLLRDGNGKAISILDALDVDLDHLRRKVEILSPSNPNASGVQKDKKNLHLTRQAERALKTTFLEAKLFQSSSINTAHLLLCILRNENDPTTKLLHKLQVDYDGVKEQFKFMLTSDDDIVDAPSAESFSSDSGEPQEGKENTFGNSPGQKGNKKSKTPVLDNFGRDLTQMAEENKLDPVVGREKEIERVSQILSRRKKNNPLLIGEPGVGKSAIAEGLALRIINKKVSRILYNKRVVTLDLASLVAGTKYRGQFEERMKAVMNELEKNDDVILFIDEIHTIVGAGGATGSLDASNMFKPALARGEIQCIGATTLDEYRQYIEKDGALERRFQKVIVEPTTVEETIEILHNIKGKYEEHHNVSYTDAAIEACVKLTSRYMTDRFLPDKAIDALDEAGSRVHIVNMDVPKQILELEKKLEDVRTLKNSVVKKQKYEEAAKLRDDEKSLEKELAIAQERWEDDSKLNKETVSEDNVADVVSMMSGIPVNRIAQTESNKLAELPNLIKSNVIGQDEAVAKVSKAIQRNRAGLKDPNKPIGSFIFLGQTGVGKTQLAKVMAKELFDSEDALIRIDMSEYMEKFAISRLVGAPPGYVGYEEGGQLTEKVRRKPYSVILLDEVEKAHPDVFNMLLQVLDDGYLTDSLGRKIDFRNTIIIMTSNIGARQLKDFGQGVGFGTSAKKEQESSHQKSVIENALKKAFAPEFLNRIDDVIVFNALEREHIHQIIDIELAKLFTRIKDIGYNLNLTEAAKDYIAEKGFDKQYGARPLKRAIQKYIEDALAEEIVNSKLEEGDSIFMDLDKETEELTIKIKKAEESSKT</sequence>
<evidence type="ECO:0000259" key="10">
    <source>
        <dbReference type="PROSITE" id="PS51903"/>
    </source>
</evidence>
<evidence type="ECO:0000256" key="5">
    <source>
        <dbReference type="PROSITE-ProRule" id="PRU01251"/>
    </source>
</evidence>
<evidence type="ECO:0000256" key="4">
    <source>
        <dbReference type="ARBA" id="ARBA00023186"/>
    </source>
</evidence>
<dbReference type="CDD" id="cd19499">
    <property type="entry name" value="RecA-like_ClpB_Hsp104-like"/>
    <property type="match status" value="1"/>
</dbReference>
<dbReference type="EMBL" id="JBHTHY010000004">
    <property type="protein sequence ID" value="MFD0797155.1"/>
    <property type="molecule type" value="Genomic_DNA"/>
</dbReference>
<dbReference type="PROSITE" id="PS00871">
    <property type="entry name" value="CLPAB_2"/>
    <property type="match status" value="1"/>
</dbReference>
<evidence type="ECO:0000256" key="6">
    <source>
        <dbReference type="RuleBase" id="RU004432"/>
    </source>
</evidence>
<dbReference type="InterPro" id="IPR001270">
    <property type="entry name" value="ClpA/B"/>
</dbReference>
<dbReference type="SMART" id="SM00382">
    <property type="entry name" value="AAA"/>
    <property type="match status" value="2"/>
</dbReference>
<keyword evidence="11" id="KW-0378">Hydrolase</keyword>
<dbReference type="InterPro" id="IPR019489">
    <property type="entry name" value="Clp_ATPase_C"/>
</dbReference>
<dbReference type="PANTHER" id="PTHR11638">
    <property type="entry name" value="ATP-DEPENDENT CLP PROTEASE"/>
    <property type="match status" value="1"/>
</dbReference>
<gene>
    <name evidence="11" type="ORF">ACFQZJ_06765</name>
</gene>
<dbReference type="Gene3D" id="1.10.8.60">
    <property type="match status" value="2"/>
</dbReference>
<dbReference type="Proteomes" id="UP001597012">
    <property type="component" value="Unassembled WGS sequence"/>
</dbReference>
<dbReference type="CDD" id="cd00009">
    <property type="entry name" value="AAA"/>
    <property type="match status" value="1"/>
</dbReference>
<dbReference type="PRINTS" id="PR00300">
    <property type="entry name" value="CLPPROTEASEA"/>
</dbReference>
<dbReference type="SUPFAM" id="SSF81923">
    <property type="entry name" value="Double Clp-N motif"/>
    <property type="match status" value="1"/>
</dbReference>
<keyword evidence="1 5" id="KW-0677">Repeat</keyword>
<proteinExistence type="inferred from homology"/>
<keyword evidence="3 6" id="KW-0067">ATP-binding</keyword>
<keyword evidence="12" id="KW-1185">Reference proteome</keyword>
<dbReference type="InterPro" id="IPR001943">
    <property type="entry name" value="UVR_dom"/>
</dbReference>
<dbReference type="PANTHER" id="PTHR11638:SF18">
    <property type="entry name" value="HEAT SHOCK PROTEIN 104"/>
    <property type="match status" value="1"/>
</dbReference>
<dbReference type="Gene3D" id="1.10.1780.10">
    <property type="entry name" value="Clp, N-terminal domain"/>
    <property type="match status" value="1"/>
</dbReference>
<feature type="region of interest" description="Disordered" evidence="8">
    <location>
        <begin position="156"/>
        <end position="194"/>
    </location>
</feature>
<keyword evidence="7" id="KW-0175">Coiled coil</keyword>
<dbReference type="GO" id="GO:0006508">
    <property type="term" value="P:proteolysis"/>
    <property type="evidence" value="ECO:0007669"/>
    <property type="project" value="UniProtKB-KW"/>
</dbReference>
<dbReference type="PROSITE" id="PS00870">
    <property type="entry name" value="CLPAB_1"/>
    <property type="match status" value="1"/>
</dbReference>
<keyword evidence="2 6" id="KW-0547">Nucleotide-binding</keyword>
<dbReference type="RefSeq" id="WP_379933294.1">
    <property type="nucleotide sequence ID" value="NZ_JBHTHY010000004.1"/>
</dbReference>
<name>A0ABW3B266_9FLAO</name>
<feature type="domain" description="UVR" evidence="9">
    <location>
        <begin position="448"/>
        <end position="483"/>
    </location>
</feature>
<dbReference type="InterPro" id="IPR036628">
    <property type="entry name" value="Clp_N_dom_sf"/>
</dbReference>
<dbReference type="InterPro" id="IPR027417">
    <property type="entry name" value="P-loop_NTPase"/>
</dbReference>
<evidence type="ECO:0000256" key="2">
    <source>
        <dbReference type="ARBA" id="ARBA00022741"/>
    </source>
</evidence>
<evidence type="ECO:0000256" key="7">
    <source>
        <dbReference type="SAM" id="Coils"/>
    </source>
</evidence>
<comment type="caution">
    <text evidence="11">The sequence shown here is derived from an EMBL/GenBank/DDBJ whole genome shotgun (WGS) entry which is preliminary data.</text>
</comment>
<dbReference type="InterPro" id="IPR004176">
    <property type="entry name" value="Clp_R_N"/>
</dbReference>
<dbReference type="SMART" id="SM01086">
    <property type="entry name" value="ClpB_D2-small"/>
    <property type="match status" value="1"/>
</dbReference>
<feature type="coiled-coil region" evidence="7">
    <location>
        <begin position="463"/>
        <end position="490"/>
    </location>
</feature>
<keyword evidence="4 6" id="KW-0143">Chaperone</keyword>
<evidence type="ECO:0000313" key="12">
    <source>
        <dbReference type="Proteomes" id="UP001597012"/>
    </source>
</evidence>
<dbReference type="Pfam" id="PF17871">
    <property type="entry name" value="AAA_lid_9"/>
    <property type="match status" value="1"/>
</dbReference>
<dbReference type="InterPro" id="IPR050130">
    <property type="entry name" value="ClpA_ClpB"/>
</dbReference>
<feature type="domain" description="Clp R" evidence="10">
    <location>
        <begin position="1"/>
        <end position="150"/>
    </location>
</feature>
<keyword evidence="11" id="KW-0645">Protease</keyword>
<dbReference type="SUPFAM" id="SSF52540">
    <property type="entry name" value="P-loop containing nucleoside triphosphate hydrolases"/>
    <property type="match status" value="2"/>
</dbReference>
<evidence type="ECO:0000256" key="1">
    <source>
        <dbReference type="ARBA" id="ARBA00022737"/>
    </source>
</evidence>
<dbReference type="Pfam" id="PF07724">
    <property type="entry name" value="AAA_2"/>
    <property type="match status" value="1"/>
</dbReference>
<dbReference type="PROSITE" id="PS51903">
    <property type="entry name" value="CLP_R"/>
    <property type="match status" value="1"/>
</dbReference>
<dbReference type="InterPro" id="IPR028299">
    <property type="entry name" value="ClpA/B_CS2"/>
</dbReference>